<protein>
    <submittedName>
        <fullName evidence="3">Uncharacterized protein</fullName>
    </submittedName>
</protein>
<gene>
    <name evidence="3" type="ORF">SAMN05421849_0485</name>
</gene>
<keyword evidence="2" id="KW-1133">Transmembrane helix</keyword>
<keyword evidence="2" id="KW-0812">Transmembrane</keyword>
<dbReference type="EMBL" id="FTPS01000001">
    <property type="protein sequence ID" value="SIT76302.1"/>
    <property type="molecule type" value="Genomic_DNA"/>
</dbReference>
<feature type="transmembrane region" description="Helical" evidence="2">
    <location>
        <begin position="5"/>
        <end position="21"/>
    </location>
</feature>
<sequence length="192" mass="20159">MRGIIAIIIAVIVIGGGIYWYQTQQGTDSVIETTEPEATTDEPGLIDDTGDADALENDEIDTGSDLDDADTAPADDAAADDVTSSAGTEPEDVESTDDVTTDTDTIDTDTVETDTVDTEDTDTGATDDAVDADEDAAMTEEGFDYDQVIQTIDDSDLDEARKESLKSAVTAARDNPVALNAVLSEIRAAVAR</sequence>
<evidence type="ECO:0000313" key="3">
    <source>
        <dbReference type="EMBL" id="SIT76302.1"/>
    </source>
</evidence>
<accession>A0A1R3WEM4</accession>
<reference evidence="3 4" key="1">
    <citation type="submission" date="2017-01" db="EMBL/GenBank/DDBJ databases">
        <authorList>
            <person name="Mah S.A."/>
            <person name="Swanson W.J."/>
            <person name="Moy G.W."/>
            <person name="Vacquier V.D."/>
        </authorList>
    </citation>
    <scope>NUCLEOTIDE SEQUENCE [LARGE SCALE GENOMIC DNA]</scope>
    <source>
        <strain evidence="3 4">DSM 21219</strain>
    </source>
</reference>
<feature type="compositionally biased region" description="Acidic residues" evidence="1">
    <location>
        <begin position="89"/>
        <end position="122"/>
    </location>
</feature>
<dbReference type="Proteomes" id="UP000192455">
    <property type="component" value="Unassembled WGS sequence"/>
</dbReference>
<evidence type="ECO:0000256" key="1">
    <source>
        <dbReference type="SAM" id="MobiDB-lite"/>
    </source>
</evidence>
<name>A0A1R3WEM4_9RHOB</name>
<evidence type="ECO:0000256" key="2">
    <source>
        <dbReference type="SAM" id="Phobius"/>
    </source>
</evidence>
<feature type="region of interest" description="Disordered" evidence="1">
    <location>
        <begin position="35"/>
        <end position="131"/>
    </location>
</feature>
<keyword evidence="4" id="KW-1185">Reference proteome</keyword>
<evidence type="ECO:0000313" key="4">
    <source>
        <dbReference type="Proteomes" id="UP000192455"/>
    </source>
</evidence>
<dbReference type="AlphaFoldDB" id="A0A1R3WEM4"/>
<proteinExistence type="predicted"/>
<organism evidence="3 4">
    <name type="scientific">Pontibaca methylaminivorans</name>
    <dbReference type="NCBI Taxonomy" id="515897"/>
    <lineage>
        <taxon>Bacteria</taxon>
        <taxon>Pseudomonadati</taxon>
        <taxon>Pseudomonadota</taxon>
        <taxon>Alphaproteobacteria</taxon>
        <taxon>Rhodobacterales</taxon>
        <taxon>Roseobacteraceae</taxon>
        <taxon>Pontibaca</taxon>
    </lineage>
</organism>
<keyword evidence="2" id="KW-0472">Membrane</keyword>
<feature type="compositionally biased region" description="Acidic residues" evidence="1">
    <location>
        <begin position="35"/>
        <end position="70"/>
    </location>
</feature>